<dbReference type="RefSeq" id="WP_397079268.1">
    <property type="nucleotide sequence ID" value="NZ_JBITGY010000002.1"/>
</dbReference>
<dbReference type="Proteomes" id="UP001612741">
    <property type="component" value="Unassembled WGS sequence"/>
</dbReference>
<organism evidence="2 3">
    <name type="scientific">Nonomuraea typhae</name>
    <dbReference type="NCBI Taxonomy" id="2603600"/>
    <lineage>
        <taxon>Bacteria</taxon>
        <taxon>Bacillati</taxon>
        <taxon>Actinomycetota</taxon>
        <taxon>Actinomycetes</taxon>
        <taxon>Streptosporangiales</taxon>
        <taxon>Streptosporangiaceae</taxon>
        <taxon>Nonomuraea</taxon>
    </lineage>
</organism>
<accession>A0ABW7YLR8</accession>
<evidence type="ECO:0000256" key="1">
    <source>
        <dbReference type="SAM" id="Phobius"/>
    </source>
</evidence>
<evidence type="ECO:0000313" key="2">
    <source>
        <dbReference type="EMBL" id="MFI6496837.1"/>
    </source>
</evidence>
<dbReference type="EMBL" id="JBITGY010000002">
    <property type="protein sequence ID" value="MFI6496837.1"/>
    <property type="molecule type" value="Genomic_DNA"/>
</dbReference>
<evidence type="ECO:0000313" key="3">
    <source>
        <dbReference type="Proteomes" id="UP001612741"/>
    </source>
</evidence>
<keyword evidence="1" id="KW-0812">Transmembrane</keyword>
<proteinExistence type="predicted"/>
<feature type="transmembrane region" description="Helical" evidence="1">
    <location>
        <begin position="49"/>
        <end position="68"/>
    </location>
</feature>
<feature type="transmembrane region" description="Helical" evidence="1">
    <location>
        <begin position="21"/>
        <end position="43"/>
    </location>
</feature>
<keyword evidence="1" id="KW-1133">Transmembrane helix</keyword>
<reference evidence="2 3" key="1">
    <citation type="submission" date="2024-10" db="EMBL/GenBank/DDBJ databases">
        <title>The Natural Products Discovery Center: Release of the First 8490 Sequenced Strains for Exploring Actinobacteria Biosynthetic Diversity.</title>
        <authorList>
            <person name="Kalkreuter E."/>
            <person name="Kautsar S.A."/>
            <person name="Yang D."/>
            <person name="Bader C.D."/>
            <person name="Teijaro C.N."/>
            <person name="Fluegel L."/>
            <person name="Davis C.M."/>
            <person name="Simpson J.R."/>
            <person name="Lauterbach L."/>
            <person name="Steele A.D."/>
            <person name="Gui C."/>
            <person name="Meng S."/>
            <person name="Li G."/>
            <person name="Viehrig K."/>
            <person name="Ye F."/>
            <person name="Su P."/>
            <person name="Kiefer A.F."/>
            <person name="Nichols A."/>
            <person name="Cepeda A.J."/>
            <person name="Yan W."/>
            <person name="Fan B."/>
            <person name="Jiang Y."/>
            <person name="Adhikari A."/>
            <person name="Zheng C.-J."/>
            <person name="Schuster L."/>
            <person name="Cowan T.M."/>
            <person name="Smanski M.J."/>
            <person name="Chevrette M.G."/>
            <person name="De Carvalho L.P.S."/>
            <person name="Shen B."/>
        </authorList>
    </citation>
    <scope>NUCLEOTIDE SEQUENCE [LARGE SCALE GENOMIC DNA]</scope>
    <source>
        <strain evidence="2 3">NPDC050545</strain>
    </source>
</reference>
<keyword evidence="3" id="KW-1185">Reference proteome</keyword>
<keyword evidence="1" id="KW-0472">Membrane</keyword>
<name>A0ABW7YLR8_9ACTN</name>
<gene>
    <name evidence="2" type="ORF">ACIBG2_05620</name>
</gene>
<comment type="caution">
    <text evidence="2">The sequence shown here is derived from an EMBL/GenBank/DDBJ whole genome shotgun (WGS) entry which is preliminary data.</text>
</comment>
<protein>
    <submittedName>
        <fullName evidence="2">Uncharacterized protein</fullName>
    </submittedName>
</protein>
<sequence length="123" mass="13417">MTMNDLKRPPAGPGRRQMTDRLVHAAGFAVIVAQVGLLMVAVLADLSPAYVIAFALILTVAVICASVVRDASQIYRRQRDKYRQVAIDLALQWPDDDRADALDWVPAEVLAAAGLTTDEEADR</sequence>